<keyword evidence="2" id="KW-1185">Reference proteome</keyword>
<proteinExistence type="predicted"/>
<gene>
    <name evidence="1" type="ORF">BDN72DRAFT_293840</name>
</gene>
<dbReference type="Proteomes" id="UP000308600">
    <property type="component" value="Unassembled WGS sequence"/>
</dbReference>
<evidence type="ECO:0000313" key="2">
    <source>
        <dbReference type="Proteomes" id="UP000308600"/>
    </source>
</evidence>
<name>A0ACD3B4X0_9AGAR</name>
<protein>
    <submittedName>
        <fullName evidence="1">Uncharacterized protein</fullName>
    </submittedName>
</protein>
<evidence type="ECO:0000313" key="1">
    <source>
        <dbReference type="EMBL" id="TFK72717.1"/>
    </source>
</evidence>
<dbReference type="EMBL" id="ML208282">
    <property type="protein sequence ID" value="TFK72717.1"/>
    <property type="molecule type" value="Genomic_DNA"/>
</dbReference>
<reference evidence="1 2" key="1">
    <citation type="journal article" date="2019" name="Nat. Ecol. Evol.">
        <title>Megaphylogeny resolves global patterns of mushroom evolution.</title>
        <authorList>
            <person name="Varga T."/>
            <person name="Krizsan K."/>
            <person name="Foldi C."/>
            <person name="Dima B."/>
            <person name="Sanchez-Garcia M."/>
            <person name="Sanchez-Ramirez S."/>
            <person name="Szollosi G.J."/>
            <person name="Szarkandi J.G."/>
            <person name="Papp V."/>
            <person name="Albert L."/>
            <person name="Andreopoulos W."/>
            <person name="Angelini C."/>
            <person name="Antonin V."/>
            <person name="Barry K.W."/>
            <person name="Bougher N.L."/>
            <person name="Buchanan P."/>
            <person name="Buyck B."/>
            <person name="Bense V."/>
            <person name="Catcheside P."/>
            <person name="Chovatia M."/>
            <person name="Cooper J."/>
            <person name="Damon W."/>
            <person name="Desjardin D."/>
            <person name="Finy P."/>
            <person name="Geml J."/>
            <person name="Haridas S."/>
            <person name="Hughes K."/>
            <person name="Justo A."/>
            <person name="Karasinski D."/>
            <person name="Kautmanova I."/>
            <person name="Kiss B."/>
            <person name="Kocsube S."/>
            <person name="Kotiranta H."/>
            <person name="LaButti K.M."/>
            <person name="Lechner B.E."/>
            <person name="Liimatainen K."/>
            <person name="Lipzen A."/>
            <person name="Lukacs Z."/>
            <person name="Mihaltcheva S."/>
            <person name="Morgado L.N."/>
            <person name="Niskanen T."/>
            <person name="Noordeloos M.E."/>
            <person name="Ohm R.A."/>
            <person name="Ortiz-Santana B."/>
            <person name="Ovrebo C."/>
            <person name="Racz N."/>
            <person name="Riley R."/>
            <person name="Savchenko A."/>
            <person name="Shiryaev A."/>
            <person name="Soop K."/>
            <person name="Spirin V."/>
            <person name="Szebenyi C."/>
            <person name="Tomsovsky M."/>
            <person name="Tulloss R.E."/>
            <person name="Uehling J."/>
            <person name="Grigoriev I.V."/>
            <person name="Vagvolgyi C."/>
            <person name="Papp T."/>
            <person name="Martin F.M."/>
            <person name="Miettinen O."/>
            <person name="Hibbett D.S."/>
            <person name="Nagy L.G."/>
        </authorList>
    </citation>
    <scope>NUCLEOTIDE SEQUENCE [LARGE SCALE GENOMIC DNA]</scope>
    <source>
        <strain evidence="1 2">NL-1719</strain>
    </source>
</reference>
<accession>A0ACD3B4X0</accession>
<organism evidence="1 2">
    <name type="scientific">Pluteus cervinus</name>
    <dbReference type="NCBI Taxonomy" id="181527"/>
    <lineage>
        <taxon>Eukaryota</taxon>
        <taxon>Fungi</taxon>
        <taxon>Dikarya</taxon>
        <taxon>Basidiomycota</taxon>
        <taxon>Agaricomycotina</taxon>
        <taxon>Agaricomycetes</taxon>
        <taxon>Agaricomycetidae</taxon>
        <taxon>Agaricales</taxon>
        <taxon>Pluteineae</taxon>
        <taxon>Pluteaceae</taxon>
        <taxon>Pluteus</taxon>
    </lineage>
</organism>
<sequence>MLGEITVFNWITGTVCRTICGSYTCATLLDATYVICCHVGGSASTIDFRLDVYSILGTSTDQPIISFEYPLIHRTTPGPVSPPPCYFAISATLSSTSTRRKHLPFAANSEDSIIAFCIESLRARLGPQVEDYPWQMTSVVLVSSVLSRVRAVEASPNWDRKTTMRVPPGDWKHCTIPMGDDHVVYMHGSRMIVEREPLDVFTILDFDRKSVACKDLGTSGSLKASGVQDIPWVDGEQADEAMLRPRVHTLELNAGPGHSIADIEFDEDTITILLEGPKRMLRIHKQEGTNSLQ</sequence>